<dbReference type="InterPro" id="IPR023828">
    <property type="entry name" value="Peptidase_S8_Ser-AS"/>
</dbReference>
<organism evidence="8 9">
    <name type="scientific">Micromonospora zhanjiangensis</name>
    <dbReference type="NCBI Taxonomy" id="1522057"/>
    <lineage>
        <taxon>Bacteria</taxon>
        <taxon>Bacillati</taxon>
        <taxon>Actinomycetota</taxon>
        <taxon>Actinomycetes</taxon>
        <taxon>Micromonosporales</taxon>
        <taxon>Micromonosporaceae</taxon>
        <taxon>Micromonospora</taxon>
    </lineage>
</organism>
<dbReference type="InterPro" id="IPR050131">
    <property type="entry name" value="Peptidase_S8_subtilisin-like"/>
</dbReference>
<dbReference type="InterPro" id="IPR015500">
    <property type="entry name" value="Peptidase_S8_subtilisin-rel"/>
</dbReference>
<dbReference type="Gene3D" id="2.120.10.80">
    <property type="entry name" value="Kelch-type beta propeller"/>
    <property type="match status" value="2"/>
</dbReference>
<evidence type="ECO:0000313" key="8">
    <source>
        <dbReference type="EMBL" id="MFC4104543.1"/>
    </source>
</evidence>
<feature type="chain" id="PRO_5046516768" evidence="6">
    <location>
        <begin position="37"/>
        <end position="1464"/>
    </location>
</feature>
<gene>
    <name evidence="8" type="ORF">ACFOX0_01120</name>
</gene>
<dbReference type="InterPro" id="IPR015915">
    <property type="entry name" value="Kelch-typ_b-propeller"/>
</dbReference>
<dbReference type="SUPFAM" id="SSF49899">
    <property type="entry name" value="Concanavalin A-like lectins/glucanases"/>
    <property type="match status" value="1"/>
</dbReference>
<feature type="active site" description="Charge relay system" evidence="5">
    <location>
        <position position="246"/>
    </location>
</feature>
<feature type="signal peptide" evidence="6">
    <location>
        <begin position="1"/>
        <end position="36"/>
    </location>
</feature>
<dbReference type="CDD" id="cd07481">
    <property type="entry name" value="Peptidases_S8_BacillopeptidaseF-like"/>
    <property type="match status" value="1"/>
</dbReference>
<dbReference type="PROSITE" id="PS51892">
    <property type="entry name" value="SUBTILASE"/>
    <property type="match status" value="1"/>
</dbReference>
<feature type="domain" description="Peptidase S8/S53" evidence="7">
    <location>
        <begin position="190"/>
        <end position="474"/>
    </location>
</feature>
<keyword evidence="6" id="KW-0732">Signal</keyword>
<evidence type="ECO:0000259" key="7">
    <source>
        <dbReference type="Pfam" id="PF00082"/>
    </source>
</evidence>
<dbReference type="SUPFAM" id="SSF49464">
    <property type="entry name" value="Carboxypeptidase regulatory domain-like"/>
    <property type="match status" value="2"/>
</dbReference>
<dbReference type="Gene3D" id="2.60.120.260">
    <property type="entry name" value="Galactose-binding domain-like"/>
    <property type="match status" value="1"/>
</dbReference>
<dbReference type="Pfam" id="PF00082">
    <property type="entry name" value="Peptidase_S8"/>
    <property type="match status" value="1"/>
</dbReference>
<evidence type="ECO:0000256" key="1">
    <source>
        <dbReference type="ARBA" id="ARBA00011073"/>
    </source>
</evidence>
<dbReference type="InterPro" id="IPR013320">
    <property type="entry name" value="ConA-like_dom_sf"/>
</dbReference>
<dbReference type="SUPFAM" id="SSF49452">
    <property type="entry name" value="Starch-binding domain-like"/>
    <property type="match status" value="1"/>
</dbReference>
<comment type="similarity">
    <text evidence="1 5">Belongs to the peptidase S8 family.</text>
</comment>
<sequence>MSHRPWSGPASRSRLRRPLAVLAALILGVSAQPVLAGTATAAAPRATVDGELVKQLDVKGSTGFMVYLRERASLSGAAKLKGADAKATEVHRQLTATADTSQKGLRADLDQRKARYTPYWIANAIRVEGDKALVESIAARPEVERIEPLRIHQLVKPQPAQSTTKAVNAAEWGLTNIEAPRVWTEFGDRGEGIVVANIDSGVAYDHPALVGKYRGNLGNGTFDHNYNWYDPAGICPDPKPCDNNDHGTHTMGTMVGDDGAGNQIGVAPGARWIAAKGCETNGCSDASLLAAGQFVLAPTDLNGQNPRPDLHADVVNNSWSGDGDDPWYQQTVTAWRAAGIFPAFANGNDGPGCGTANSPGDYPNSYAVGAYDVNNNIASFSSRGASDVDGGLKPNIAAPGANVRSSVPGGYAAFSGTSMATPHVAGTVALVWSAAPSLKGDVTATEALLDRTAIDVNATTCGGTAQDNNVFGEGRLNAYQAVNAAPRGPVGRITGIVTKAGGSTPVAGATVSTDGRSATTDASGRYSLTVEAGEHEVTASAYGYGSQTATVTVPEGGAATKDFALVASPTVAVSGKVTDGSGHGWPLYAKIDIAGRPGGPVFTDPITGRYSFTVPGNASYKLTTTAKYPGYRTVNTDVTVAGAAKTVDIAVPVDPACTAVGYSAGLTAPLLSQSFDGTGTPAGWQVVNRTPSGGWTFDDPGKRGNLTGGSGGFAIVDSDKLGSGNSQDTDLVTPPVDLTGSGAPLLRFNSDWRAVGISDTADVDVSVDGGTTWSNVWHQTASRRGPRVEEIPLAPAAGAANALVRFHFKGTYAWWWELDNVQVVNRTCTPVPGGLVAGFTTDKNTGTPLTGVTVTSGDAPADKGVSAATPDDPNIPDGFYWLYSSKTGTHPFTATKAPYGSVTKDVTVPADNTVRADFALAAGRLTVTPTTIESYQPYGSTRTTTVTVKNTGGAPAQVELLERPGAYQMLSLKGAALAEYKMKGLSTARDGVAYGAAGDPAKAAPAADDAWTRVADLPAAVFDNAAATLNGKVYSVGSGSGTGGEKKAYVFDPADNSWTALPDLPNARSKPSAVAVNGKLYVIGGWGSGAPLASVDVFDPATGSWSTLAGVTNPAPVAAAGTAVAGGKVYLVGGCADTSCTPSAKTVVFDPASGAFSTGANYPHTVSWGACGGIGNSVYCAGGSGDDDYSDAYSYDPAGDSWSALPKMPIDLWGSQYSAAGGLLVLAGGVTGGSTSVTNRTVAYDPAAGAWKSLPNAQFSRYRGAGACGAYKIGGSPSSFVAAKETERLGGLEQCDASGDVPWLSTAPTTFTLAPGASQKVTVTLTATAEAGAAQPGSYPAELGIRSNTPYPVSTVGVTMHVTPPASWGKIQGTVLGHSCSGDRLPVRATVRLNLANSTTGYTLTADAQGKYAFWIPKGKYQVIVAKDGWIPEVNQQQIQAGFVSTLDFELDPVVSCDNRVGGI</sequence>
<dbReference type="PRINTS" id="PR00723">
    <property type="entry name" value="SUBTILISIN"/>
</dbReference>
<dbReference type="PANTHER" id="PTHR43806">
    <property type="entry name" value="PEPTIDASE S8"/>
    <property type="match status" value="1"/>
</dbReference>
<dbReference type="RefSeq" id="WP_377541474.1">
    <property type="nucleotide sequence ID" value="NZ_JBHSBN010000001.1"/>
</dbReference>
<evidence type="ECO:0000256" key="4">
    <source>
        <dbReference type="ARBA" id="ARBA00022825"/>
    </source>
</evidence>
<evidence type="ECO:0000256" key="6">
    <source>
        <dbReference type="SAM" id="SignalP"/>
    </source>
</evidence>
<feature type="active site" description="Charge relay system" evidence="5">
    <location>
        <position position="199"/>
    </location>
</feature>
<feature type="active site" description="Charge relay system" evidence="5">
    <location>
        <position position="418"/>
    </location>
</feature>
<dbReference type="SUPFAM" id="SSF117281">
    <property type="entry name" value="Kelch motif"/>
    <property type="match status" value="1"/>
</dbReference>
<keyword evidence="3 5" id="KW-0378">Hydrolase</keyword>
<evidence type="ECO:0000256" key="2">
    <source>
        <dbReference type="ARBA" id="ARBA00022670"/>
    </source>
</evidence>
<dbReference type="InterPro" id="IPR000209">
    <property type="entry name" value="Peptidase_S8/S53_dom"/>
</dbReference>
<protein>
    <submittedName>
        <fullName evidence="8">S8 family serine peptidase</fullName>
    </submittedName>
</protein>
<keyword evidence="9" id="KW-1185">Reference proteome</keyword>
<dbReference type="InterPro" id="IPR008969">
    <property type="entry name" value="CarboxyPept-like_regulatory"/>
</dbReference>
<dbReference type="EMBL" id="JBHSBN010000001">
    <property type="protein sequence ID" value="MFC4104543.1"/>
    <property type="molecule type" value="Genomic_DNA"/>
</dbReference>
<dbReference type="PANTHER" id="PTHR43806:SF67">
    <property type="entry name" value="EGF-LIKE DOMAIN-CONTAINING PROTEIN"/>
    <property type="match status" value="1"/>
</dbReference>
<dbReference type="Pfam" id="PF24681">
    <property type="entry name" value="Kelch_KLHDC2_KLHL20_DRC7"/>
    <property type="match status" value="1"/>
</dbReference>
<dbReference type="InterPro" id="IPR006652">
    <property type="entry name" value="Kelch_1"/>
</dbReference>
<dbReference type="NCBIfam" id="NF038128">
    <property type="entry name" value="choice_anch_J"/>
    <property type="match status" value="1"/>
</dbReference>
<dbReference type="Proteomes" id="UP001595868">
    <property type="component" value="Unassembled WGS sequence"/>
</dbReference>
<reference evidence="9" key="1">
    <citation type="journal article" date="2019" name="Int. J. Syst. Evol. Microbiol.">
        <title>The Global Catalogue of Microorganisms (GCM) 10K type strain sequencing project: providing services to taxonomists for standard genome sequencing and annotation.</title>
        <authorList>
            <consortium name="The Broad Institute Genomics Platform"/>
            <consortium name="The Broad Institute Genome Sequencing Center for Infectious Disease"/>
            <person name="Wu L."/>
            <person name="Ma J."/>
        </authorList>
    </citation>
    <scope>NUCLEOTIDE SEQUENCE [LARGE SCALE GENOMIC DNA]</scope>
    <source>
        <strain evidence="9">2902at01</strain>
    </source>
</reference>
<accession>A0ABV8KEQ4</accession>
<keyword evidence="4 5" id="KW-0720">Serine protease</keyword>
<dbReference type="PROSITE" id="PS00138">
    <property type="entry name" value="SUBTILASE_SER"/>
    <property type="match status" value="1"/>
</dbReference>
<dbReference type="InterPro" id="IPR033857">
    <property type="entry name" value="Bacillopeptidase_F"/>
</dbReference>
<keyword evidence="2 5" id="KW-0645">Protease</keyword>
<dbReference type="SMART" id="SM00612">
    <property type="entry name" value="Kelch"/>
    <property type="match status" value="5"/>
</dbReference>
<dbReference type="Gene3D" id="3.40.50.200">
    <property type="entry name" value="Peptidase S8/S53 domain"/>
    <property type="match status" value="1"/>
</dbReference>
<dbReference type="SUPFAM" id="SSF52743">
    <property type="entry name" value="Subtilisin-like"/>
    <property type="match status" value="1"/>
</dbReference>
<evidence type="ECO:0000313" key="9">
    <source>
        <dbReference type="Proteomes" id="UP001595868"/>
    </source>
</evidence>
<proteinExistence type="inferred from homology"/>
<dbReference type="Pfam" id="PF13620">
    <property type="entry name" value="CarboxypepD_reg"/>
    <property type="match status" value="1"/>
</dbReference>
<evidence type="ECO:0000256" key="5">
    <source>
        <dbReference type="PROSITE-ProRule" id="PRU01240"/>
    </source>
</evidence>
<comment type="caution">
    <text evidence="8">The sequence shown here is derived from an EMBL/GenBank/DDBJ whole genome shotgun (WGS) entry which is preliminary data.</text>
</comment>
<dbReference type="InterPro" id="IPR013784">
    <property type="entry name" value="Carb-bd-like_fold"/>
</dbReference>
<name>A0ABV8KEQ4_9ACTN</name>
<evidence type="ECO:0000256" key="3">
    <source>
        <dbReference type="ARBA" id="ARBA00022801"/>
    </source>
</evidence>
<dbReference type="InterPro" id="IPR036852">
    <property type="entry name" value="Peptidase_S8/S53_dom_sf"/>
</dbReference>
<dbReference type="Gene3D" id="2.60.40.1120">
    <property type="entry name" value="Carboxypeptidase-like, regulatory domain"/>
    <property type="match status" value="3"/>
</dbReference>